<dbReference type="PANTHER" id="PTHR14226:SF57">
    <property type="entry name" value="BLR7027 PROTEIN"/>
    <property type="match status" value="1"/>
</dbReference>
<feature type="short sequence motif" description="GXGXXG" evidence="4">
    <location>
        <begin position="45"/>
        <end position="50"/>
    </location>
</feature>
<evidence type="ECO:0000256" key="4">
    <source>
        <dbReference type="PROSITE-ProRule" id="PRU01161"/>
    </source>
</evidence>
<name>A0ABP4Y5L8_9MICO</name>
<evidence type="ECO:0000313" key="8">
    <source>
        <dbReference type="Proteomes" id="UP001499938"/>
    </source>
</evidence>
<dbReference type="InterPro" id="IPR050301">
    <property type="entry name" value="NTE"/>
</dbReference>
<dbReference type="Proteomes" id="UP001499938">
    <property type="component" value="Unassembled WGS sequence"/>
</dbReference>
<gene>
    <name evidence="7" type="ORF">GCM10009811_30340</name>
</gene>
<dbReference type="InterPro" id="IPR016035">
    <property type="entry name" value="Acyl_Trfase/lysoPLipase"/>
</dbReference>
<keyword evidence="3 4" id="KW-0443">Lipid metabolism</keyword>
<feature type="domain" description="PNPLA" evidence="6">
    <location>
        <begin position="41"/>
        <end position="211"/>
    </location>
</feature>
<evidence type="ECO:0000256" key="2">
    <source>
        <dbReference type="ARBA" id="ARBA00022963"/>
    </source>
</evidence>
<evidence type="ECO:0000256" key="3">
    <source>
        <dbReference type="ARBA" id="ARBA00023098"/>
    </source>
</evidence>
<keyword evidence="1 4" id="KW-0378">Hydrolase</keyword>
<feature type="short sequence motif" description="GXSXG" evidence="4">
    <location>
        <begin position="72"/>
        <end position="76"/>
    </location>
</feature>
<feature type="active site" description="Nucleophile" evidence="4">
    <location>
        <position position="74"/>
    </location>
</feature>
<dbReference type="EMBL" id="BAAAPO010000046">
    <property type="protein sequence ID" value="GAA1804654.1"/>
    <property type="molecule type" value="Genomic_DNA"/>
</dbReference>
<sequence>MRSFTHLTPPRLAAPSREGVGPEAEEELAAYAGLVGSRTAYVLGGGGVLGASQVGMVRALAEAGIVPDLVVGTSIGALNGAFIAADPSVEGAERLAEVWKEVVREGVLWERPVRKAARIARNPTHLLTHAPLATVIDRYLPLERIEDLNVPFQCVAARLEDASAMWFSHGPIRPAVLASCSVPGLFPPVAIDGSHYLDGGLVHSIPVGRAIDLGADEIYVLQVGRVEQGLAVPRAPWDVAAVAFEISRRHRYVEEITRVPDSIALHVLPSGASGAPTVSLAQARGRKMRDRMDAAYDASTNYLDAQD</sequence>
<protein>
    <submittedName>
        <fullName evidence="7">Patatin-like phospholipase family protein</fullName>
    </submittedName>
</protein>
<organism evidence="7 8">
    <name type="scientific">Nostocoides veronense</name>
    <dbReference type="NCBI Taxonomy" id="330836"/>
    <lineage>
        <taxon>Bacteria</taxon>
        <taxon>Bacillati</taxon>
        <taxon>Actinomycetota</taxon>
        <taxon>Actinomycetes</taxon>
        <taxon>Micrococcales</taxon>
        <taxon>Intrasporangiaceae</taxon>
        <taxon>Nostocoides</taxon>
    </lineage>
</organism>
<dbReference type="Gene3D" id="3.40.1090.10">
    <property type="entry name" value="Cytosolic phospholipase A2 catalytic domain"/>
    <property type="match status" value="2"/>
</dbReference>
<dbReference type="InterPro" id="IPR002641">
    <property type="entry name" value="PNPLA_dom"/>
</dbReference>
<feature type="short sequence motif" description="DGA/G" evidence="4">
    <location>
        <begin position="198"/>
        <end position="200"/>
    </location>
</feature>
<keyword evidence="8" id="KW-1185">Reference proteome</keyword>
<evidence type="ECO:0000259" key="6">
    <source>
        <dbReference type="PROSITE" id="PS51635"/>
    </source>
</evidence>
<dbReference type="SUPFAM" id="SSF52151">
    <property type="entry name" value="FabD/lysophospholipase-like"/>
    <property type="match status" value="1"/>
</dbReference>
<dbReference type="PANTHER" id="PTHR14226">
    <property type="entry name" value="NEUROPATHY TARGET ESTERASE/SWISS CHEESE D.MELANOGASTER"/>
    <property type="match status" value="1"/>
</dbReference>
<evidence type="ECO:0000256" key="1">
    <source>
        <dbReference type="ARBA" id="ARBA00022801"/>
    </source>
</evidence>
<feature type="active site" description="Proton acceptor" evidence="4">
    <location>
        <position position="198"/>
    </location>
</feature>
<reference evidence="8" key="1">
    <citation type="journal article" date="2019" name="Int. J. Syst. Evol. Microbiol.">
        <title>The Global Catalogue of Microorganisms (GCM) 10K type strain sequencing project: providing services to taxonomists for standard genome sequencing and annotation.</title>
        <authorList>
            <consortium name="The Broad Institute Genomics Platform"/>
            <consortium name="The Broad Institute Genome Sequencing Center for Infectious Disease"/>
            <person name="Wu L."/>
            <person name="Ma J."/>
        </authorList>
    </citation>
    <scope>NUCLEOTIDE SEQUENCE [LARGE SCALE GENOMIC DNA]</scope>
    <source>
        <strain evidence="8">JCM 15592</strain>
    </source>
</reference>
<dbReference type="PROSITE" id="PS51635">
    <property type="entry name" value="PNPLA"/>
    <property type="match status" value="1"/>
</dbReference>
<evidence type="ECO:0000256" key="5">
    <source>
        <dbReference type="SAM" id="MobiDB-lite"/>
    </source>
</evidence>
<dbReference type="Pfam" id="PF01734">
    <property type="entry name" value="Patatin"/>
    <property type="match status" value="1"/>
</dbReference>
<accession>A0ABP4Y5L8</accession>
<feature type="region of interest" description="Disordered" evidence="5">
    <location>
        <begin position="1"/>
        <end position="20"/>
    </location>
</feature>
<keyword evidence="2 4" id="KW-0442">Lipid degradation</keyword>
<evidence type="ECO:0000313" key="7">
    <source>
        <dbReference type="EMBL" id="GAA1804654.1"/>
    </source>
</evidence>
<comment type="caution">
    <text evidence="7">The sequence shown here is derived from an EMBL/GenBank/DDBJ whole genome shotgun (WGS) entry which is preliminary data.</text>
</comment>
<proteinExistence type="predicted"/>